<reference evidence="2 3" key="1">
    <citation type="journal article" date="2018" name="Nat. Ecol. Evol.">
        <title>Shark genomes provide insights into elasmobranch evolution and the origin of vertebrates.</title>
        <authorList>
            <person name="Hara Y"/>
            <person name="Yamaguchi K"/>
            <person name="Onimaru K"/>
            <person name="Kadota M"/>
            <person name="Koyanagi M"/>
            <person name="Keeley SD"/>
            <person name="Tatsumi K"/>
            <person name="Tanaka K"/>
            <person name="Motone F"/>
            <person name="Kageyama Y"/>
            <person name="Nozu R"/>
            <person name="Adachi N"/>
            <person name="Nishimura O"/>
            <person name="Nakagawa R"/>
            <person name="Tanegashima C"/>
            <person name="Kiyatake I"/>
            <person name="Matsumoto R"/>
            <person name="Murakumo K"/>
            <person name="Nishida K"/>
            <person name="Terakita A"/>
            <person name="Kuratani S"/>
            <person name="Sato K"/>
            <person name="Hyodo S Kuraku.S."/>
        </authorList>
    </citation>
    <scope>NUCLEOTIDE SEQUENCE [LARGE SCALE GENOMIC DNA]</scope>
</reference>
<sequence>MAKIKDGNKSRVKVEEKSKGKRRQKLLINAEGIRPADALKEPRQLPKRTSSQKPHRFEKNNLTSFNPEGLSRAIGIDNFDESQCGKNEDFEEAENKCPQDPPFPIKVCILKKERKHNTSKSETLQHNEKILEKPRIIIAVLKPFGLRILYPNSAPTANVSTQHIQKWKMKMRAQTKRQNENIPLKKVSIPTDSHLENSNNNVMKEWIHQKNELLKKEREAKRKQRQLEKAKRKRQEMDHQKRQRESEEKVKIWMEKKLKNSIQKNMKINDCKIPHSADGNAQNAKTPHPAVNAVRKSVSQSPAHTLKTEKQITEEKLKMNKERMLILGTEKSKTEILKPYFALSKDQVMNSCKMEATLVQDSQHGQKSKKSNSKKLQKITLVHEQNKEKSFSEPTPFKATKRDSPSLGNTSHTKELDIGNCRSGAHLIHRLPFHEWLSKKSKESKEIQAKLKEQEPEMDKDFQNVITELAFKRMQNKMDSKRRVNTGKKFEKLANIALMTKFSGVNQNPILLREARVTPAVKNWFVHRLEDNLNSENSNSSTQDGRKVHHKLSYSLSGKSNKAANALKQGRTFNNKEIGGSLEEILSDHNAKLCRRPDIWSSEEPKQ</sequence>
<feature type="region of interest" description="Disordered" evidence="1">
    <location>
        <begin position="383"/>
        <end position="416"/>
    </location>
</feature>
<dbReference type="OrthoDB" id="9940875at2759"/>
<feature type="compositionally biased region" description="Basic and acidic residues" evidence="1">
    <location>
        <begin position="1"/>
        <end position="18"/>
    </location>
</feature>
<protein>
    <submittedName>
        <fullName evidence="2">Uncharacterized protein</fullName>
    </submittedName>
</protein>
<name>A0A401PD74_SCYTO</name>
<dbReference type="Proteomes" id="UP000288216">
    <property type="component" value="Unassembled WGS sequence"/>
</dbReference>
<proteinExistence type="predicted"/>
<evidence type="ECO:0000256" key="1">
    <source>
        <dbReference type="SAM" id="MobiDB-lite"/>
    </source>
</evidence>
<keyword evidence="3" id="KW-1185">Reference proteome</keyword>
<evidence type="ECO:0000313" key="2">
    <source>
        <dbReference type="EMBL" id="GCB71072.1"/>
    </source>
</evidence>
<feature type="region of interest" description="Disordered" evidence="1">
    <location>
        <begin position="217"/>
        <end position="249"/>
    </location>
</feature>
<gene>
    <name evidence="2" type="ORF">scyTo_0010920</name>
</gene>
<evidence type="ECO:0000313" key="3">
    <source>
        <dbReference type="Proteomes" id="UP000288216"/>
    </source>
</evidence>
<dbReference type="OMA" id="WFVHRLE"/>
<accession>A0A401PD74</accession>
<comment type="caution">
    <text evidence="2">The sequence shown here is derived from an EMBL/GenBank/DDBJ whole genome shotgun (WGS) entry which is preliminary data.</text>
</comment>
<feature type="region of interest" description="Disordered" evidence="1">
    <location>
        <begin position="1"/>
        <end position="69"/>
    </location>
</feature>
<dbReference type="AlphaFoldDB" id="A0A401PD74"/>
<dbReference type="EMBL" id="BFAA01004814">
    <property type="protein sequence ID" value="GCB71072.1"/>
    <property type="molecule type" value="Genomic_DNA"/>
</dbReference>
<organism evidence="2 3">
    <name type="scientific">Scyliorhinus torazame</name>
    <name type="common">Cloudy catshark</name>
    <name type="synonym">Catulus torazame</name>
    <dbReference type="NCBI Taxonomy" id="75743"/>
    <lineage>
        <taxon>Eukaryota</taxon>
        <taxon>Metazoa</taxon>
        <taxon>Chordata</taxon>
        <taxon>Craniata</taxon>
        <taxon>Vertebrata</taxon>
        <taxon>Chondrichthyes</taxon>
        <taxon>Elasmobranchii</taxon>
        <taxon>Galeomorphii</taxon>
        <taxon>Galeoidea</taxon>
        <taxon>Carcharhiniformes</taxon>
        <taxon>Scyliorhinidae</taxon>
        <taxon>Scyliorhinus</taxon>
    </lineage>
</organism>